<accession>A0A7S3SGZ0</accession>
<feature type="region of interest" description="Disordered" evidence="1">
    <location>
        <begin position="1"/>
        <end position="65"/>
    </location>
</feature>
<protein>
    <submittedName>
        <fullName evidence="2">Uncharacterized protein</fullName>
    </submittedName>
</protein>
<gene>
    <name evidence="2" type="ORF">SACU0126_LOCUS14143</name>
</gene>
<dbReference type="AlphaFoldDB" id="A0A7S3SGZ0"/>
<evidence type="ECO:0000313" key="2">
    <source>
        <dbReference type="EMBL" id="CAE0554513.1"/>
    </source>
</evidence>
<proteinExistence type="predicted"/>
<name>A0A7S3SGZ0_9SPIT</name>
<organism evidence="2">
    <name type="scientific">Strombidinopsis acuminata</name>
    <dbReference type="NCBI Taxonomy" id="141414"/>
    <lineage>
        <taxon>Eukaryota</taxon>
        <taxon>Sar</taxon>
        <taxon>Alveolata</taxon>
        <taxon>Ciliophora</taxon>
        <taxon>Intramacronucleata</taxon>
        <taxon>Spirotrichea</taxon>
        <taxon>Choreotrichia</taxon>
        <taxon>Choreotrichida</taxon>
        <taxon>Strombidinopsidae</taxon>
        <taxon>Strombidinopsis</taxon>
    </lineage>
</organism>
<dbReference type="EMBL" id="HBIQ01044334">
    <property type="protein sequence ID" value="CAE0554513.1"/>
    <property type="molecule type" value="Transcribed_RNA"/>
</dbReference>
<sequence>MQRLTQPDTPKGADPEHSHSPLALEDVVDQGPGTPRSECGGGDDDDDNGKRVPKNASHFPTMPPKHMKRILAGIEPVTFSSHNMNALISRGAREVTRSELLKLVEFCTNISPTSNVAPEHRYFNVLEDEMRKLSAMHGRRARDLTLPVDWETQGVYAACMDEASQCTVTLNPTQQKVTVVVPPGAKSIYIG</sequence>
<evidence type="ECO:0000256" key="1">
    <source>
        <dbReference type="SAM" id="MobiDB-lite"/>
    </source>
</evidence>
<reference evidence="2" key="1">
    <citation type="submission" date="2021-01" db="EMBL/GenBank/DDBJ databases">
        <authorList>
            <person name="Corre E."/>
            <person name="Pelletier E."/>
            <person name="Niang G."/>
            <person name="Scheremetjew M."/>
            <person name="Finn R."/>
            <person name="Kale V."/>
            <person name="Holt S."/>
            <person name="Cochrane G."/>
            <person name="Meng A."/>
            <person name="Brown T."/>
            <person name="Cohen L."/>
        </authorList>
    </citation>
    <scope>NUCLEOTIDE SEQUENCE</scope>
    <source>
        <strain evidence="2">SPMC142</strain>
    </source>
</reference>